<proteinExistence type="predicted"/>
<feature type="compositionally biased region" description="Pro residues" evidence="1">
    <location>
        <begin position="162"/>
        <end position="206"/>
    </location>
</feature>
<keyword evidence="2" id="KW-1185">Reference proteome</keyword>
<name>A0A8B7NY33_HYAAZ</name>
<evidence type="ECO:0000313" key="3">
    <source>
        <dbReference type="RefSeq" id="XP_018018615.2"/>
    </source>
</evidence>
<feature type="compositionally biased region" description="Polar residues" evidence="1">
    <location>
        <begin position="244"/>
        <end position="272"/>
    </location>
</feature>
<reference evidence="3" key="1">
    <citation type="submission" date="2025-08" db="UniProtKB">
        <authorList>
            <consortium name="RefSeq"/>
        </authorList>
    </citation>
    <scope>IDENTIFICATION</scope>
    <source>
        <tissue evidence="3">Whole organism</tissue>
    </source>
</reference>
<dbReference type="RefSeq" id="XP_018018615.2">
    <property type="nucleotide sequence ID" value="XM_018163126.2"/>
</dbReference>
<sequence>MAEAANGGLVRRRTHNVAQPARPEHKLLHQTVMPVDGHVRGTANEGGIPNPTFELTLPYNSEDCRDHVSQPQPASCTIRVGRAISPSNNSDQCRPVNNGKVPQCFDNNSKKHSWSSMESENPDAPLTPASRNRLQPNGQPDTRNQSSGARSSSDEQLQAPRSPSPRPNTDPSYQPPRSPSPRPNTDPSHQPPRSPSPRPYTNPPNQLPRSPSPRYRLHSEPSSPARSPSPFGSHFSGEIGSKSPHYNQRKFSIGDTSSTVGVQSNASGTSENTDARSERKTKSVSFHSHTNWKSERKTESGELIFL</sequence>
<feature type="compositionally biased region" description="Low complexity" evidence="1">
    <location>
        <begin position="220"/>
        <end position="233"/>
    </location>
</feature>
<feature type="region of interest" description="Disordered" evidence="1">
    <location>
        <begin position="1"/>
        <end position="20"/>
    </location>
</feature>
<dbReference type="GeneID" id="108675137"/>
<evidence type="ECO:0000256" key="1">
    <source>
        <dbReference type="SAM" id="MobiDB-lite"/>
    </source>
</evidence>
<evidence type="ECO:0000313" key="2">
    <source>
        <dbReference type="Proteomes" id="UP000694843"/>
    </source>
</evidence>
<organism evidence="2 3">
    <name type="scientific">Hyalella azteca</name>
    <name type="common">Amphipod</name>
    <dbReference type="NCBI Taxonomy" id="294128"/>
    <lineage>
        <taxon>Eukaryota</taxon>
        <taxon>Metazoa</taxon>
        <taxon>Ecdysozoa</taxon>
        <taxon>Arthropoda</taxon>
        <taxon>Crustacea</taxon>
        <taxon>Multicrustacea</taxon>
        <taxon>Malacostraca</taxon>
        <taxon>Eumalacostraca</taxon>
        <taxon>Peracarida</taxon>
        <taxon>Amphipoda</taxon>
        <taxon>Senticaudata</taxon>
        <taxon>Talitrida</taxon>
        <taxon>Talitroidea</taxon>
        <taxon>Hyalellidae</taxon>
        <taxon>Hyalella</taxon>
    </lineage>
</organism>
<dbReference type="AlphaFoldDB" id="A0A8B7NY33"/>
<dbReference type="KEGG" id="hazt:108675137"/>
<feature type="region of interest" description="Disordered" evidence="1">
    <location>
        <begin position="86"/>
        <end position="306"/>
    </location>
</feature>
<protein>
    <submittedName>
        <fullName evidence="3">Serine/arginine repetitive matrix protein 1-like</fullName>
    </submittedName>
</protein>
<feature type="compositionally biased region" description="Polar residues" evidence="1">
    <location>
        <begin position="129"/>
        <end position="161"/>
    </location>
</feature>
<dbReference type="OrthoDB" id="10365052at2759"/>
<gene>
    <name evidence="3" type="primary">LOC108675137</name>
</gene>
<dbReference type="Proteomes" id="UP000694843">
    <property type="component" value="Unplaced"/>
</dbReference>
<accession>A0A8B7NY33</accession>